<dbReference type="Proteomes" id="UP000827872">
    <property type="component" value="Linkage Group LG01"/>
</dbReference>
<name>A0ACB8GAD0_9SAUR</name>
<evidence type="ECO:0000313" key="2">
    <source>
        <dbReference type="Proteomes" id="UP000827872"/>
    </source>
</evidence>
<accession>A0ACB8GAD0</accession>
<keyword evidence="2" id="KW-1185">Reference proteome</keyword>
<proteinExistence type="predicted"/>
<dbReference type="EMBL" id="CM037614">
    <property type="protein sequence ID" value="KAH8016708.1"/>
    <property type="molecule type" value="Genomic_DNA"/>
</dbReference>
<organism evidence="1 2">
    <name type="scientific">Sphaerodactylus townsendi</name>
    <dbReference type="NCBI Taxonomy" id="933632"/>
    <lineage>
        <taxon>Eukaryota</taxon>
        <taxon>Metazoa</taxon>
        <taxon>Chordata</taxon>
        <taxon>Craniata</taxon>
        <taxon>Vertebrata</taxon>
        <taxon>Euteleostomi</taxon>
        <taxon>Lepidosauria</taxon>
        <taxon>Squamata</taxon>
        <taxon>Bifurcata</taxon>
        <taxon>Gekkota</taxon>
        <taxon>Sphaerodactylidae</taxon>
        <taxon>Sphaerodactylus</taxon>
    </lineage>
</organism>
<comment type="caution">
    <text evidence="1">The sequence shown here is derived from an EMBL/GenBank/DDBJ whole genome shotgun (WGS) entry which is preliminary data.</text>
</comment>
<evidence type="ECO:0000313" key="1">
    <source>
        <dbReference type="EMBL" id="KAH8016708.1"/>
    </source>
</evidence>
<reference evidence="1" key="1">
    <citation type="submission" date="2021-08" db="EMBL/GenBank/DDBJ databases">
        <title>The first chromosome-level gecko genome reveals the dynamic sex chromosomes of Neotropical dwarf geckos (Sphaerodactylidae: Sphaerodactylus).</title>
        <authorList>
            <person name="Pinto B.J."/>
            <person name="Keating S.E."/>
            <person name="Gamble T."/>
        </authorList>
    </citation>
    <scope>NUCLEOTIDE SEQUENCE</scope>
    <source>
        <strain evidence="1">TG3544</strain>
    </source>
</reference>
<protein>
    <submittedName>
        <fullName evidence="1">Multidrug resistance-associated protein 7</fullName>
    </submittedName>
</protein>
<sequence>MRVQSERLTGGLDCELGERGRSLSVGQRQLVCLARALLTQAKVLCIDEATASVDHKTDKLLQQTIRQRFANKTVLTIAHRLNTIMDSDRVLVMHAGKVAELDSPAVLSEKQDSMFQHLLHSGQQ</sequence>
<gene>
    <name evidence="1" type="primary">ABCC10</name>
    <name evidence="1" type="ORF">K3G42_022033</name>
</gene>